<reference evidence="1 2" key="1">
    <citation type="submission" date="2015-12" db="EMBL/GenBank/DDBJ databases">
        <title>Draft genome of the nematode, Onchocerca flexuosa.</title>
        <authorList>
            <person name="Mitreva M."/>
        </authorList>
    </citation>
    <scope>NUCLEOTIDE SEQUENCE [LARGE SCALE GENOMIC DNA]</scope>
    <source>
        <strain evidence="1">Red Deer</strain>
    </source>
</reference>
<evidence type="ECO:0000313" key="1">
    <source>
        <dbReference type="EMBL" id="OZC09112.1"/>
    </source>
</evidence>
<accession>A0A238BV21</accession>
<dbReference type="AlphaFoldDB" id="A0A238BV21"/>
<proteinExistence type="predicted"/>
<dbReference type="Proteomes" id="UP000242913">
    <property type="component" value="Unassembled WGS sequence"/>
</dbReference>
<evidence type="ECO:0008006" key="3">
    <source>
        <dbReference type="Google" id="ProtNLM"/>
    </source>
</evidence>
<name>A0A238BV21_9BILA</name>
<keyword evidence="2" id="KW-1185">Reference proteome</keyword>
<sequence length="65" mass="7665">MPLFRKDKKGSEERLSIYDYYEFKDVLGTGAFSKFKKNIERNLQMLCLPLHCSDRLSQPFLLSAF</sequence>
<protein>
    <recommendedName>
        <fullName evidence="3">Protein kinase domain-containing protein</fullName>
    </recommendedName>
</protein>
<dbReference type="EMBL" id="KZ269997">
    <property type="protein sequence ID" value="OZC09112.1"/>
    <property type="molecule type" value="Genomic_DNA"/>
</dbReference>
<organism evidence="1 2">
    <name type="scientific">Onchocerca flexuosa</name>
    <dbReference type="NCBI Taxonomy" id="387005"/>
    <lineage>
        <taxon>Eukaryota</taxon>
        <taxon>Metazoa</taxon>
        <taxon>Ecdysozoa</taxon>
        <taxon>Nematoda</taxon>
        <taxon>Chromadorea</taxon>
        <taxon>Rhabditida</taxon>
        <taxon>Spirurina</taxon>
        <taxon>Spiruromorpha</taxon>
        <taxon>Filarioidea</taxon>
        <taxon>Onchocercidae</taxon>
        <taxon>Onchocerca</taxon>
    </lineage>
</organism>
<evidence type="ECO:0000313" key="2">
    <source>
        <dbReference type="Proteomes" id="UP000242913"/>
    </source>
</evidence>
<gene>
    <name evidence="1" type="ORF">X798_03859</name>
</gene>
<dbReference type="OrthoDB" id="40902at2759"/>